<comment type="caution">
    <text evidence="1">The sequence shown here is derived from an EMBL/GenBank/DDBJ whole genome shotgun (WGS) entry which is preliminary data.</text>
</comment>
<proteinExistence type="predicted"/>
<protein>
    <submittedName>
        <fullName evidence="1">Uncharacterized protein</fullName>
    </submittedName>
</protein>
<gene>
    <name evidence="1" type="ORF">M9H77_22810</name>
</gene>
<organism evidence="1 2">
    <name type="scientific">Catharanthus roseus</name>
    <name type="common">Madagascar periwinkle</name>
    <name type="synonym">Vinca rosea</name>
    <dbReference type="NCBI Taxonomy" id="4058"/>
    <lineage>
        <taxon>Eukaryota</taxon>
        <taxon>Viridiplantae</taxon>
        <taxon>Streptophyta</taxon>
        <taxon>Embryophyta</taxon>
        <taxon>Tracheophyta</taxon>
        <taxon>Spermatophyta</taxon>
        <taxon>Magnoliopsida</taxon>
        <taxon>eudicotyledons</taxon>
        <taxon>Gunneridae</taxon>
        <taxon>Pentapetalae</taxon>
        <taxon>asterids</taxon>
        <taxon>lamiids</taxon>
        <taxon>Gentianales</taxon>
        <taxon>Apocynaceae</taxon>
        <taxon>Rauvolfioideae</taxon>
        <taxon>Vinceae</taxon>
        <taxon>Catharanthinae</taxon>
        <taxon>Catharanthus</taxon>
    </lineage>
</organism>
<name>A0ACC0ASS3_CATRO</name>
<sequence>MSKIIPHQQALALIKKHIRAMETITNYDSDDDTNICKHCDVMYPSNLQPASLETIQRTFRIPSNFMMVESIADDRAHLPSKGSFTVYQEQLKAGTTMLTGMIKAAIKMKMAPPSSGGTRTES</sequence>
<evidence type="ECO:0000313" key="1">
    <source>
        <dbReference type="EMBL" id="KAI5663487.1"/>
    </source>
</evidence>
<evidence type="ECO:0000313" key="2">
    <source>
        <dbReference type="Proteomes" id="UP001060085"/>
    </source>
</evidence>
<dbReference type="EMBL" id="CM044705">
    <property type="protein sequence ID" value="KAI5663487.1"/>
    <property type="molecule type" value="Genomic_DNA"/>
</dbReference>
<accession>A0ACC0ASS3</accession>
<dbReference type="Proteomes" id="UP001060085">
    <property type="component" value="Linkage Group LG05"/>
</dbReference>
<keyword evidence="2" id="KW-1185">Reference proteome</keyword>
<reference evidence="2" key="1">
    <citation type="journal article" date="2023" name="Nat. Plants">
        <title>Single-cell RNA sequencing provides a high-resolution roadmap for understanding the multicellular compartmentation of specialized metabolism.</title>
        <authorList>
            <person name="Sun S."/>
            <person name="Shen X."/>
            <person name="Li Y."/>
            <person name="Li Y."/>
            <person name="Wang S."/>
            <person name="Li R."/>
            <person name="Zhang H."/>
            <person name="Shen G."/>
            <person name="Guo B."/>
            <person name="Wei J."/>
            <person name="Xu J."/>
            <person name="St-Pierre B."/>
            <person name="Chen S."/>
            <person name="Sun C."/>
        </authorList>
    </citation>
    <scope>NUCLEOTIDE SEQUENCE [LARGE SCALE GENOMIC DNA]</scope>
</reference>